<dbReference type="GO" id="GO:0016301">
    <property type="term" value="F:kinase activity"/>
    <property type="evidence" value="ECO:0007669"/>
    <property type="project" value="UniProtKB-KW"/>
</dbReference>
<dbReference type="PANTHER" id="PTHR43071:SF1">
    <property type="entry name" value="2-AMINO-4-HYDROXY-6-HYDROXYMETHYLDIHYDROPTERIDINE PYROPHOSPHOKINASE"/>
    <property type="match status" value="1"/>
</dbReference>
<dbReference type="EMBL" id="VSSQ01041011">
    <property type="protein sequence ID" value="MPM94358.1"/>
    <property type="molecule type" value="Genomic_DNA"/>
</dbReference>
<keyword evidence="6" id="KW-0067">ATP-binding</keyword>
<evidence type="ECO:0000256" key="3">
    <source>
        <dbReference type="ARBA" id="ARBA00022679"/>
    </source>
</evidence>
<evidence type="ECO:0000256" key="7">
    <source>
        <dbReference type="ARBA" id="ARBA00022909"/>
    </source>
</evidence>
<comment type="caution">
    <text evidence="9">The sequence shown here is derived from an EMBL/GenBank/DDBJ whole genome shotgun (WGS) entry which is preliminary data.</text>
</comment>
<dbReference type="Gene3D" id="3.30.70.560">
    <property type="entry name" value="7,8-Dihydro-6-hydroxymethylpterin-pyrophosphokinase HPPK"/>
    <property type="match status" value="1"/>
</dbReference>
<gene>
    <name evidence="9" type="ORF">SDC9_141504</name>
</gene>
<dbReference type="GO" id="GO:0005524">
    <property type="term" value="F:ATP binding"/>
    <property type="evidence" value="ECO:0007669"/>
    <property type="project" value="UniProtKB-KW"/>
</dbReference>
<dbReference type="AlphaFoldDB" id="A0A645DYZ2"/>
<dbReference type="PANTHER" id="PTHR43071">
    <property type="entry name" value="2-AMINO-4-HYDROXY-6-HYDROXYMETHYLDIHYDROPTERIDINE PYROPHOSPHOKINASE"/>
    <property type="match status" value="1"/>
</dbReference>
<sequence>MNTAIVMLGANVNQEENLTKAKNRLNDFFEILDESTILITQPIGKKYKTEFHNQAIKILSDDTAKETVKHFKHIENEMGRSAQTNQRGEVPIDIDLIFWNGVQKRSDYDKYPFVKQCVDEIKNNPELIS</sequence>
<keyword evidence="5" id="KW-0418">Kinase</keyword>
<dbReference type="UniPathway" id="UPA00077">
    <property type="reaction ID" value="UER00155"/>
</dbReference>
<dbReference type="InterPro" id="IPR000550">
    <property type="entry name" value="Hppk"/>
</dbReference>
<evidence type="ECO:0000256" key="1">
    <source>
        <dbReference type="ARBA" id="ARBA00005051"/>
    </source>
</evidence>
<reference evidence="9" key="1">
    <citation type="submission" date="2019-08" db="EMBL/GenBank/DDBJ databases">
        <authorList>
            <person name="Kucharzyk K."/>
            <person name="Murdoch R.W."/>
            <person name="Higgins S."/>
            <person name="Loffler F."/>
        </authorList>
    </citation>
    <scope>NUCLEOTIDE SEQUENCE</scope>
</reference>
<evidence type="ECO:0000313" key="9">
    <source>
        <dbReference type="EMBL" id="MPM94358.1"/>
    </source>
</evidence>
<dbReference type="InterPro" id="IPR035907">
    <property type="entry name" value="Hppk_sf"/>
</dbReference>
<dbReference type="GO" id="GO:0003848">
    <property type="term" value="F:2-amino-4-hydroxy-6-hydroxymethyldihydropteridine diphosphokinase activity"/>
    <property type="evidence" value="ECO:0007669"/>
    <property type="project" value="UniProtKB-EC"/>
</dbReference>
<dbReference type="Pfam" id="PF01288">
    <property type="entry name" value="HPPK"/>
    <property type="match status" value="1"/>
</dbReference>
<evidence type="ECO:0000256" key="6">
    <source>
        <dbReference type="ARBA" id="ARBA00022840"/>
    </source>
</evidence>
<keyword evidence="3" id="KW-0808">Transferase</keyword>
<name>A0A645DYZ2_9ZZZZ</name>
<evidence type="ECO:0000259" key="8">
    <source>
        <dbReference type="Pfam" id="PF01288"/>
    </source>
</evidence>
<keyword evidence="7" id="KW-0289">Folate biosynthesis</keyword>
<feature type="domain" description="7,8-dihydro-6-hydroxymethylpterin-pyrophosphokinase" evidence="8">
    <location>
        <begin position="6"/>
        <end position="118"/>
    </location>
</feature>
<proteinExistence type="predicted"/>
<dbReference type="SUPFAM" id="SSF55083">
    <property type="entry name" value="6-hydroxymethyl-7,8-dihydropterin pyrophosphokinase, HPPK"/>
    <property type="match status" value="1"/>
</dbReference>
<keyword evidence="4" id="KW-0547">Nucleotide-binding</keyword>
<dbReference type="GO" id="GO:0046656">
    <property type="term" value="P:folic acid biosynthetic process"/>
    <property type="evidence" value="ECO:0007669"/>
    <property type="project" value="UniProtKB-KW"/>
</dbReference>
<protein>
    <recommendedName>
        <fullName evidence="2">2-amino-4-hydroxy-6-hydroxymethyldihydropteridine diphosphokinase</fullName>
        <ecNumber evidence="2">2.7.6.3</ecNumber>
    </recommendedName>
</protein>
<accession>A0A645DYZ2</accession>
<comment type="pathway">
    <text evidence="1">Cofactor biosynthesis; tetrahydrofolate biosynthesis; 2-amino-4-hydroxy-6-hydroxymethyl-7,8-dihydropteridine diphosphate from 7,8-dihydroneopterin triphosphate: step 4/4.</text>
</comment>
<evidence type="ECO:0000256" key="4">
    <source>
        <dbReference type="ARBA" id="ARBA00022741"/>
    </source>
</evidence>
<evidence type="ECO:0000256" key="5">
    <source>
        <dbReference type="ARBA" id="ARBA00022777"/>
    </source>
</evidence>
<organism evidence="9">
    <name type="scientific">bioreactor metagenome</name>
    <dbReference type="NCBI Taxonomy" id="1076179"/>
    <lineage>
        <taxon>unclassified sequences</taxon>
        <taxon>metagenomes</taxon>
        <taxon>ecological metagenomes</taxon>
    </lineage>
</organism>
<dbReference type="EC" id="2.7.6.3" evidence="2"/>
<dbReference type="GO" id="GO:0046654">
    <property type="term" value="P:tetrahydrofolate biosynthetic process"/>
    <property type="evidence" value="ECO:0007669"/>
    <property type="project" value="UniProtKB-UniPathway"/>
</dbReference>
<evidence type="ECO:0000256" key="2">
    <source>
        <dbReference type="ARBA" id="ARBA00013253"/>
    </source>
</evidence>